<feature type="binding site" evidence="10">
    <location>
        <position position="216"/>
    </location>
    <ligand>
        <name>Mg(2+)</name>
        <dbReference type="ChEBI" id="CHEBI:18420"/>
        <label>1</label>
        <note>catalytic</note>
    </ligand>
</feature>
<evidence type="ECO:0000256" key="8">
    <source>
        <dbReference type="ARBA" id="ARBA00049158"/>
    </source>
</evidence>
<feature type="binding site" evidence="10">
    <location>
        <position position="92"/>
    </location>
    <ligand>
        <name>Mg(2+)</name>
        <dbReference type="ChEBI" id="CHEBI:18420"/>
        <label>1</label>
        <note>catalytic</note>
    </ligand>
</feature>
<comment type="similarity">
    <text evidence="4 11">Belongs to the inositol monophosphatase superfamily.</text>
</comment>
<dbReference type="Proteomes" id="UP000460435">
    <property type="component" value="Unassembled WGS sequence"/>
</dbReference>
<keyword evidence="6 11" id="KW-0378">Hydrolase</keyword>
<sequence>MTVDAKKLVELAASAAREAGALARERRQAVDRMAVAATKSTPTDVVTESDTAAEQLIRDRILSVRPGDAVHGEEGGHVDGKSGVVWVVDPIDGTVNYLYGIPQYAVSIAAQVDGVVEAGVVHNPASGETWTAIRGGGALLDGEPIGVTACADLSLALVGTGFGYDARRRARQAAILADLVPAVRDIRRAGAAALDLCAVASGRLDAYYERGLQPWDLAAGALVAAEAGAVVSGLHGVEAGAELVMAAAPGIAEELRGLLERLGADRDTAD</sequence>
<dbReference type="GO" id="GO:0007165">
    <property type="term" value="P:signal transduction"/>
    <property type="evidence" value="ECO:0007669"/>
    <property type="project" value="TreeGrafter"/>
</dbReference>
<comment type="pathway">
    <text evidence="3">Amino-acid biosynthesis; L-histidine biosynthesis; L-histidine from 5-phospho-alpha-D-ribose 1-diphosphate: step 8/9.</text>
</comment>
<evidence type="ECO:0000256" key="11">
    <source>
        <dbReference type="RuleBase" id="RU364068"/>
    </source>
</evidence>
<dbReference type="InterPro" id="IPR000760">
    <property type="entry name" value="Inositol_monophosphatase-like"/>
</dbReference>
<evidence type="ECO:0000256" key="3">
    <source>
        <dbReference type="ARBA" id="ARBA00004970"/>
    </source>
</evidence>
<dbReference type="RefSeq" id="WP_162448908.1">
    <property type="nucleotide sequence ID" value="NZ_WLZY01000001.1"/>
</dbReference>
<comment type="cofactor">
    <cofactor evidence="2 10 11">
        <name>Mg(2+)</name>
        <dbReference type="ChEBI" id="CHEBI:18420"/>
    </cofactor>
</comment>
<reference evidence="12 13" key="1">
    <citation type="submission" date="2019-11" db="EMBL/GenBank/DDBJ databases">
        <authorList>
            <person name="Li X.-J."/>
            <person name="Feng X.-M."/>
        </authorList>
    </citation>
    <scope>NUCLEOTIDE SEQUENCE [LARGE SCALE GENOMIC DNA]</scope>
    <source>
        <strain evidence="12 13">XMNu-373</strain>
    </source>
</reference>
<evidence type="ECO:0000256" key="5">
    <source>
        <dbReference type="ARBA" id="ARBA00022723"/>
    </source>
</evidence>
<dbReference type="Gene3D" id="3.40.190.80">
    <property type="match status" value="1"/>
</dbReference>
<dbReference type="PRINTS" id="PR00377">
    <property type="entry name" value="IMPHPHTASES"/>
</dbReference>
<dbReference type="GO" id="GO:0008934">
    <property type="term" value="F:inositol monophosphate 1-phosphatase activity"/>
    <property type="evidence" value="ECO:0007669"/>
    <property type="project" value="InterPro"/>
</dbReference>
<keyword evidence="5 10" id="KW-0479">Metal-binding</keyword>
<dbReference type="GO" id="GO:0006020">
    <property type="term" value="P:inositol metabolic process"/>
    <property type="evidence" value="ECO:0007669"/>
    <property type="project" value="TreeGrafter"/>
</dbReference>
<evidence type="ECO:0000256" key="7">
    <source>
        <dbReference type="ARBA" id="ARBA00022842"/>
    </source>
</evidence>
<feature type="binding site" evidence="10">
    <location>
        <position position="89"/>
    </location>
    <ligand>
        <name>Mg(2+)</name>
        <dbReference type="ChEBI" id="CHEBI:18420"/>
        <label>1</label>
        <note>catalytic</note>
    </ligand>
</feature>
<comment type="catalytic activity">
    <reaction evidence="1 11">
        <text>a myo-inositol phosphate + H2O = myo-inositol + phosphate</text>
        <dbReference type="Rhea" id="RHEA:24056"/>
        <dbReference type="ChEBI" id="CHEBI:15377"/>
        <dbReference type="ChEBI" id="CHEBI:17268"/>
        <dbReference type="ChEBI" id="CHEBI:43474"/>
        <dbReference type="ChEBI" id="CHEBI:84139"/>
        <dbReference type="EC" id="3.1.3.25"/>
    </reaction>
</comment>
<comment type="function">
    <text evidence="9">Catalyzes the dephosphorylation of histidinol-phosphate to histidinol, the direct precursor of histidine.</text>
</comment>
<dbReference type="PROSITE" id="PS00629">
    <property type="entry name" value="IMP_1"/>
    <property type="match status" value="1"/>
</dbReference>
<dbReference type="InterPro" id="IPR020550">
    <property type="entry name" value="Inositol_monophosphatase_CS"/>
</dbReference>
<comment type="caution">
    <text evidence="12">The sequence shown here is derived from an EMBL/GenBank/DDBJ whole genome shotgun (WGS) entry which is preliminary data.</text>
</comment>
<protein>
    <recommendedName>
        <fullName evidence="11">Inositol-1-monophosphatase</fullName>
        <ecNumber evidence="11">3.1.3.25</ecNumber>
    </recommendedName>
</protein>
<dbReference type="Pfam" id="PF00459">
    <property type="entry name" value="Inositol_P"/>
    <property type="match status" value="1"/>
</dbReference>
<dbReference type="PANTHER" id="PTHR20854:SF4">
    <property type="entry name" value="INOSITOL-1-MONOPHOSPHATASE-RELATED"/>
    <property type="match status" value="1"/>
</dbReference>
<keyword evidence="7 10" id="KW-0460">Magnesium</keyword>
<dbReference type="FunFam" id="3.30.540.10:FF:000003">
    <property type="entry name" value="Inositol-1-monophosphatase"/>
    <property type="match status" value="1"/>
</dbReference>
<keyword evidence="13" id="KW-1185">Reference proteome</keyword>
<evidence type="ECO:0000256" key="2">
    <source>
        <dbReference type="ARBA" id="ARBA00001946"/>
    </source>
</evidence>
<dbReference type="EMBL" id="WLZY01000001">
    <property type="protein sequence ID" value="NDL56301.1"/>
    <property type="molecule type" value="Genomic_DNA"/>
</dbReference>
<organism evidence="12 13">
    <name type="scientific">Phytoactinopolyspora mesophila</name>
    <dbReference type="NCBI Taxonomy" id="2650750"/>
    <lineage>
        <taxon>Bacteria</taxon>
        <taxon>Bacillati</taxon>
        <taxon>Actinomycetota</taxon>
        <taxon>Actinomycetes</taxon>
        <taxon>Jiangellales</taxon>
        <taxon>Jiangellaceae</taxon>
        <taxon>Phytoactinopolyspora</taxon>
    </lineage>
</organism>
<dbReference type="CDD" id="cd01639">
    <property type="entry name" value="IMPase"/>
    <property type="match status" value="1"/>
</dbReference>
<dbReference type="GO" id="GO:0046854">
    <property type="term" value="P:phosphatidylinositol phosphate biosynthetic process"/>
    <property type="evidence" value="ECO:0007669"/>
    <property type="project" value="InterPro"/>
</dbReference>
<evidence type="ECO:0000256" key="10">
    <source>
        <dbReference type="PIRSR" id="PIRSR600760-2"/>
    </source>
</evidence>
<dbReference type="InterPro" id="IPR033942">
    <property type="entry name" value="IMPase"/>
</dbReference>
<evidence type="ECO:0000256" key="6">
    <source>
        <dbReference type="ARBA" id="ARBA00022801"/>
    </source>
</evidence>
<dbReference type="GO" id="GO:0046872">
    <property type="term" value="F:metal ion binding"/>
    <property type="evidence" value="ECO:0007669"/>
    <property type="project" value="UniProtKB-KW"/>
</dbReference>
<dbReference type="PROSITE" id="PS00630">
    <property type="entry name" value="IMP_2"/>
    <property type="match status" value="1"/>
</dbReference>
<feature type="binding site" evidence="10">
    <location>
        <position position="73"/>
    </location>
    <ligand>
        <name>Mg(2+)</name>
        <dbReference type="ChEBI" id="CHEBI:18420"/>
        <label>1</label>
        <note>catalytic</note>
    </ligand>
</feature>
<proteinExistence type="inferred from homology"/>
<evidence type="ECO:0000313" key="13">
    <source>
        <dbReference type="Proteomes" id="UP000460435"/>
    </source>
</evidence>
<name>A0A7K3LZ45_9ACTN</name>
<dbReference type="AlphaFoldDB" id="A0A7K3LZ45"/>
<evidence type="ECO:0000256" key="4">
    <source>
        <dbReference type="ARBA" id="ARBA00009759"/>
    </source>
</evidence>
<dbReference type="SUPFAM" id="SSF56655">
    <property type="entry name" value="Carbohydrate phosphatase"/>
    <property type="match status" value="1"/>
</dbReference>
<evidence type="ECO:0000256" key="1">
    <source>
        <dbReference type="ARBA" id="ARBA00001033"/>
    </source>
</evidence>
<dbReference type="PANTHER" id="PTHR20854">
    <property type="entry name" value="INOSITOL MONOPHOSPHATASE"/>
    <property type="match status" value="1"/>
</dbReference>
<dbReference type="Gene3D" id="3.30.540.10">
    <property type="entry name" value="Fructose-1,6-Bisphosphatase, subunit A, domain 1"/>
    <property type="match status" value="1"/>
</dbReference>
<accession>A0A7K3LZ45</accession>
<dbReference type="EC" id="3.1.3.25" evidence="11"/>
<evidence type="ECO:0000313" key="12">
    <source>
        <dbReference type="EMBL" id="NDL56301.1"/>
    </source>
</evidence>
<dbReference type="GO" id="GO:0004401">
    <property type="term" value="F:histidinol-phosphatase activity"/>
    <property type="evidence" value="ECO:0007669"/>
    <property type="project" value="UniProtKB-EC"/>
</dbReference>
<comment type="catalytic activity">
    <reaction evidence="8">
        <text>L-histidinol phosphate + H2O = L-histidinol + phosphate</text>
        <dbReference type="Rhea" id="RHEA:14465"/>
        <dbReference type="ChEBI" id="CHEBI:15377"/>
        <dbReference type="ChEBI" id="CHEBI:43474"/>
        <dbReference type="ChEBI" id="CHEBI:57699"/>
        <dbReference type="ChEBI" id="CHEBI:57980"/>
        <dbReference type="EC" id="3.1.3.15"/>
    </reaction>
</comment>
<evidence type="ECO:0000256" key="9">
    <source>
        <dbReference type="ARBA" id="ARBA00053547"/>
    </source>
</evidence>
<feature type="binding site" evidence="10">
    <location>
        <position position="91"/>
    </location>
    <ligand>
        <name>Mg(2+)</name>
        <dbReference type="ChEBI" id="CHEBI:18420"/>
        <label>1</label>
        <note>catalytic</note>
    </ligand>
</feature>
<dbReference type="InterPro" id="IPR020583">
    <property type="entry name" value="Inositol_monoP_metal-BS"/>
</dbReference>
<gene>
    <name evidence="12" type="ORF">F7O44_04365</name>
</gene>